<dbReference type="RefSeq" id="WP_268042375.1">
    <property type="nucleotide sequence ID" value="NZ_JAPQER010000010.1"/>
</dbReference>
<comment type="caution">
    <text evidence="2">The sequence shown here is derived from an EMBL/GenBank/DDBJ whole genome shotgun (WGS) entry which is preliminary data.</text>
</comment>
<keyword evidence="3" id="KW-1185">Reference proteome</keyword>
<feature type="transmembrane region" description="Helical" evidence="1">
    <location>
        <begin position="7"/>
        <end position="31"/>
    </location>
</feature>
<accession>A0ABT4D3F1</accession>
<name>A0ABT4D3F1_9CLOT</name>
<feature type="transmembrane region" description="Helical" evidence="1">
    <location>
        <begin position="75"/>
        <end position="93"/>
    </location>
</feature>
<feature type="transmembrane region" description="Helical" evidence="1">
    <location>
        <begin position="43"/>
        <end position="63"/>
    </location>
</feature>
<evidence type="ECO:0000313" key="3">
    <source>
        <dbReference type="Proteomes" id="UP001078443"/>
    </source>
</evidence>
<feature type="transmembrane region" description="Helical" evidence="1">
    <location>
        <begin position="99"/>
        <end position="121"/>
    </location>
</feature>
<keyword evidence="1" id="KW-1133">Transmembrane helix</keyword>
<evidence type="ECO:0000313" key="2">
    <source>
        <dbReference type="EMBL" id="MCY6485756.1"/>
    </source>
</evidence>
<dbReference type="EMBL" id="JAPQER010000010">
    <property type="protein sequence ID" value="MCY6485756.1"/>
    <property type="molecule type" value="Genomic_DNA"/>
</dbReference>
<reference evidence="2" key="1">
    <citation type="submission" date="2022-12" db="EMBL/GenBank/DDBJ databases">
        <authorList>
            <person name="Wang J."/>
        </authorList>
    </citation>
    <scope>NUCLEOTIDE SEQUENCE</scope>
    <source>
        <strain evidence="2">HY-45-18</strain>
    </source>
</reference>
<gene>
    <name evidence="2" type="ORF">OW763_15635</name>
</gene>
<evidence type="ECO:0000256" key="1">
    <source>
        <dbReference type="SAM" id="Phobius"/>
    </source>
</evidence>
<dbReference type="Proteomes" id="UP001078443">
    <property type="component" value="Unassembled WGS sequence"/>
</dbReference>
<organism evidence="2 3">
    <name type="scientific">Clostridium aestuarii</name>
    <dbReference type="NCBI Taxonomy" id="338193"/>
    <lineage>
        <taxon>Bacteria</taxon>
        <taxon>Bacillati</taxon>
        <taxon>Bacillota</taxon>
        <taxon>Clostridia</taxon>
        <taxon>Eubacteriales</taxon>
        <taxon>Clostridiaceae</taxon>
        <taxon>Clostridium</taxon>
    </lineage>
</organism>
<keyword evidence="1" id="KW-0472">Membrane</keyword>
<sequence>MGKNINNIIYTVLSLVEIVVLGFSLMIYTSLNKSLPWYDGCGMQFLVILIISVPLLLVIGVGLKILSKKYNIRRLNIKIPFLASISIAAPILLDGSLNRVLIAIGGCMCTVFIIITIYLVIVHFKSIDNKLEE</sequence>
<proteinExistence type="predicted"/>
<keyword evidence="1" id="KW-0812">Transmembrane</keyword>
<protein>
    <submittedName>
        <fullName evidence="2">Uncharacterized protein</fullName>
    </submittedName>
</protein>